<comment type="caution">
    <text evidence="1">The sequence shown here is derived from an EMBL/GenBank/DDBJ whole genome shotgun (WGS) entry which is preliminary data.</text>
</comment>
<keyword evidence="2" id="KW-1185">Reference proteome</keyword>
<evidence type="ECO:0000313" key="2">
    <source>
        <dbReference type="Proteomes" id="UP000291117"/>
    </source>
</evidence>
<protein>
    <submittedName>
        <fullName evidence="1">Uncharacterized protein</fullName>
    </submittedName>
</protein>
<dbReference type="Proteomes" id="UP000291117">
    <property type="component" value="Unassembled WGS sequence"/>
</dbReference>
<dbReference type="OrthoDB" id="620968at2"/>
<dbReference type="RefSeq" id="WP_131608186.1">
    <property type="nucleotide sequence ID" value="NZ_SJSM01000003.1"/>
</dbReference>
<organism evidence="1 2">
    <name type="scientific">Pedobacter hiemivivus</name>
    <dbReference type="NCBI Taxonomy" id="2530454"/>
    <lineage>
        <taxon>Bacteria</taxon>
        <taxon>Pseudomonadati</taxon>
        <taxon>Bacteroidota</taxon>
        <taxon>Sphingobacteriia</taxon>
        <taxon>Sphingobacteriales</taxon>
        <taxon>Sphingobacteriaceae</taxon>
        <taxon>Pedobacter</taxon>
    </lineage>
</organism>
<dbReference type="AlphaFoldDB" id="A0A4R0NC67"/>
<accession>A0A4R0NC67</accession>
<gene>
    <name evidence="1" type="ORF">EZ444_07920</name>
</gene>
<reference evidence="1 2" key="1">
    <citation type="submission" date="2019-02" db="EMBL/GenBank/DDBJ databases">
        <title>Pedobacter sp. RP-3-8 sp. nov., isolated from Arctic soil.</title>
        <authorList>
            <person name="Dahal R.H."/>
        </authorList>
    </citation>
    <scope>NUCLEOTIDE SEQUENCE [LARGE SCALE GENOMIC DNA]</scope>
    <source>
        <strain evidence="1 2">RP-3-8</strain>
    </source>
</reference>
<dbReference type="EMBL" id="SJSM01000003">
    <property type="protein sequence ID" value="TCC97828.1"/>
    <property type="molecule type" value="Genomic_DNA"/>
</dbReference>
<name>A0A4R0NC67_9SPHI</name>
<evidence type="ECO:0000313" key="1">
    <source>
        <dbReference type="EMBL" id="TCC97828.1"/>
    </source>
</evidence>
<sequence length="601" mass="67718">MAFNEDTLALYGKINASSKIEEAHTFILSRKKNTELFVTEIFRETSSSRIYAIENNVKSKFIIEIKQYDATTKELSVLDHNWQTGVSKILTSTIISDGIINQVVPKAANVFKCLQPDPHNELNKNIDQTFKYVMCSGLASNNNQGLDDIISAVKKIIDQVKKMEDYKSSLEQLNLAGQAIEQQSLMLKATSSGISKLKYVTEDLNTVLNTLANLKDVLVPRDNREILLYLLNETNALLYYQRMNQFLVIIIQAIDKKTGKPITELMVNMELINPLTGQVLWKAFEPVSKNTGNLTFTFEPPAWENYENIEKLHLNYSFTLNGEKVSYLGIISLQYIIPNKIEIIDGNNQVTVPNKKLTKPLSVKVTEKDGFPARGIKVQWRVKKGGGKLGSIETTTNEMGITEVDWILGDSTEVQEAEATVKRSNGESIIGSPLVFKTLGVSILGRWEAYEIFVEGLSTYKNAIYQNDEEIPECKGVIGKHKRSIESLLLDFNKDLTYKIDEDNSTSKQSVNWGPGKPCTLNPIEHYSDSEENMGAFDYNSSTKSVKFYLNSKEYIVFKVTKLTATDLWVEFSGVSTGFMDLDMELAEFFAENGSGKFKRK</sequence>
<proteinExistence type="predicted"/>